<protein>
    <submittedName>
        <fullName evidence="1">Uncharacterized protein</fullName>
    </submittedName>
</protein>
<name>A0A5C6FVR6_9PLAN</name>
<dbReference type="Proteomes" id="UP000316476">
    <property type="component" value="Unassembled WGS sequence"/>
</dbReference>
<reference evidence="1 2" key="1">
    <citation type="submission" date="2019-02" db="EMBL/GenBank/DDBJ databases">
        <title>Deep-cultivation of Planctomycetes and their phenomic and genomic characterization uncovers novel biology.</title>
        <authorList>
            <person name="Wiegand S."/>
            <person name="Jogler M."/>
            <person name="Boedeker C."/>
            <person name="Pinto D."/>
            <person name="Vollmers J."/>
            <person name="Rivas-Marin E."/>
            <person name="Kohn T."/>
            <person name="Peeters S.H."/>
            <person name="Heuer A."/>
            <person name="Rast P."/>
            <person name="Oberbeckmann S."/>
            <person name="Bunk B."/>
            <person name="Jeske O."/>
            <person name="Meyerdierks A."/>
            <person name="Storesund J.E."/>
            <person name="Kallscheuer N."/>
            <person name="Luecker S."/>
            <person name="Lage O.M."/>
            <person name="Pohl T."/>
            <person name="Merkel B.J."/>
            <person name="Hornburger P."/>
            <person name="Mueller R.-W."/>
            <person name="Bruemmer F."/>
            <person name="Labrenz M."/>
            <person name="Spormann A.M."/>
            <person name="Op Den Camp H."/>
            <person name="Overmann J."/>
            <person name="Amann R."/>
            <person name="Jetten M.S.M."/>
            <person name="Mascher T."/>
            <person name="Medema M.H."/>
            <person name="Devos D.P."/>
            <person name="Kaster A.-K."/>
            <person name="Ovreas L."/>
            <person name="Rohde M."/>
            <person name="Galperin M.Y."/>
            <person name="Jogler C."/>
        </authorList>
    </citation>
    <scope>NUCLEOTIDE SEQUENCE [LARGE SCALE GENOMIC DNA]</scope>
    <source>
        <strain evidence="1 2">V7</strain>
    </source>
</reference>
<accession>A0A5C6FVR6</accession>
<dbReference type="AlphaFoldDB" id="A0A5C6FVR6"/>
<gene>
    <name evidence="1" type="ORF">V7x_06690</name>
</gene>
<dbReference type="EMBL" id="SJPZ01000001">
    <property type="protein sequence ID" value="TWU65123.1"/>
    <property type="molecule type" value="Genomic_DNA"/>
</dbReference>
<comment type="caution">
    <text evidence="1">The sequence shown here is derived from an EMBL/GenBank/DDBJ whole genome shotgun (WGS) entry which is preliminary data.</text>
</comment>
<evidence type="ECO:0000313" key="2">
    <source>
        <dbReference type="Proteomes" id="UP000316476"/>
    </source>
</evidence>
<evidence type="ECO:0000313" key="1">
    <source>
        <dbReference type="EMBL" id="TWU65123.1"/>
    </source>
</evidence>
<organism evidence="1 2">
    <name type="scientific">Crateriforma conspicua</name>
    <dbReference type="NCBI Taxonomy" id="2527996"/>
    <lineage>
        <taxon>Bacteria</taxon>
        <taxon>Pseudomonadati</taxon>
        <taxon>Planctomycetota</taxon>
        <taxon>Planctomycetia</taxon>
        <taxon>Planctomycetales</taxon>
        <taxon>Planctomycetaceae</taxon>
        <taxon>Crateriforma</taxon>
    </lineage>
</organism>
<proteinExistence type="predicted"/>
<sequence length="81" mass="9357">MEFSSLYVSVSGEFYKDLVTTDAFSFSDPGWIQRIVMVAFLVRSMWCWIIRSAWEGCSVLVPDQTGLRAWRTKNLKLETQA</sequence>